<protein>
    <submittedName>
        <fullName evidence="1">Uncharacterized protein</fullName>
    </submittedName>
</protein>
<keyword evidence="2" id="KW-1185">Reference proteome</keyword>
<evidence type="ECO:0000313" key="1">
    <source>
        <dbReference type="EMBL" id="MQL71784.1"/>
    </source>
</evidence>
<evidence type="ECO:0000313" key="2">
    <source>
        <dbReference type="Proteomes" id="UP000652761"/>
    </source>
</evidence>
<organism evidence="1 2">
    <name type="scientific">Colocasia esculenta</name>
    <name type="common">Wild taro</name>
    <name type="synonym">Arum esculentum</name>
    <dbReference type="NCBI Taxonomy" id="4460"/>
    <lineage>
        <taxon>Eukaryota</taxon>
        <taxon>Viridiplantae</taxon>
        <taxon>Streptophyta</taxon>
        <taxon>Embryophyta</taxon>
        <taxon>Tracheophyta</taxon>
        <taxon>Spermatophyta</taxon>
        <taxon>Magnoliopsida</taxon>
        <taxon>Liliopsida</taxon>
        <taxon>Araceae</taxon>
        <taxon>Aroideae</taxon>
        <taxon>Colocasieae</taxon>
        <taxon>Colocasia</taxon>
    </lineage>
</organism>
<name>A0A843TQQ2_COLES</name>
<sequence length="128" mass="14490">MLIHVVKSCFNDPKELTGFVPYLRTRLNFSNSPGSHRTLHELRRQLHHATAFPRSIWQRHTSHDPPTTLLYLLEALGIQGREAGAREKKNRVGNLPSGDPITCRLLRLASTPLPPRATATINVHKDCR</sequence>
<dbReference type="Proteomes" id="UP000652761">
    <property type="component" value="Unassembled WGS sequence"/>
</dbReference>
<proteinExistence type="predicted"/>
<dbReference type="EMBL" id="NMUH01000109">
    <property type="protein sequence ID" value="MQL71784.1"/>
    <property type="molecule type" value="Genomic_DNA"/>
</dbReference>
<gene>
    <name evidence="1" type="ORF">Taro_004100</name>
</gene>
<dbReference type="AlphaFoldDB" id="A0A843TQQ2"/>
<accession>A0A843TQQ2</accession>
<comment type="caution">
    <text evidence="1">The sequence shown here is derived from an EMBL/GenBank/DDBJ whole genome shotgun (WGS) entry which is preliminary data.</text>
</comment>
<reference evidence="1" key="1">
    <citation type="submission" date="2017-07" db="EMBL/GenBank/DDBJ databases">
        <title>Taro Niue Genome Assembly and Annotation.</title>
        <authorList>
            <person name="Atibalentja N."/>
            <person name="Keating K."/>
            <person name="Fields C.J."/>
        </authorList>
    </citation>
    <scope>NUCLEOTIDE SEQUENCE</scope>
    <source>
        <strain evidence="1">Niue_2</strain>
        <tissue evidence="1">Leaf</tissue>
    </source>
</reference>